<dbReference type="OrthoDB" id="8116512at2"/>
<dbReference type="EMBL" id="QGTR01000002">
    <property type="protein sequence ID" value="PWW01713.1"/>
    <property type="molecule type" value="Genomic_DNA"/>
</dbReference>
<accession>A0A317PMH0</accession>
<protein>
    <submittedName>
        <fullName evidence="4">Hpt domain-containing protein</fullName>
    </submittedName>
</protein>
<name>A0A317PMH0_9HYPH</name>
<organism evidence="4 5">
    <name type="scientific">Hoeflea marina</name>
    <dbReference type="NCBI Taxonomy" id="274592"/>
    <lineage>
        <taxon>Bacteria</taxon>
        <taxon>Pseudomonadati</taxon>
        <taxon>Pseudomonadota</taxon>
        <taxon>Alphaproteobacteria</taxon>
        <taxon>Hyphomicrobiales</taxon>
        <taxon>Rhizobiaceae</taxon>
        <taxon>Hoeflea</taxon>
    </lineage>
</organism>
<evidence type="ECO:0000313" key="4">
    <source>
        <dbReference type="EMBL" id="PWW01713.1"/>
    </source>
</evidence>
<dbReference type="PROSITE" id="PS50894">
    <property type="entry name" value="HPT"/>
    <property type="match status" value="1"/>
</dbReference>
<evidence type="ECO:0000259" key="3">
    <source>
        <dbReference type="PROSITE" id="PS50894"/>
    </source>
</evidence>
<evidence type="ECO:0000313" key="5">
    <source>
        <dbReference type="Proteomes" id="UP000246352"/>
    </source>
</evidence>
<dbReference type="RefSeq" id="WP_110031488.1">
    <property type="nucleotide sequence ID" value="NZ_QGTR01000002.1"/>
</dbReference>
<dbReference type="GO" id="GO:0000160">
    <property type="term" value="P:phosphorelay signal transduction system"/>
    <property type="evidence" value="ECO:0007669"/>
    <property type="project" value="UniProtKB-KW"/>
</dbReference>
<gene>
    <name evidence="4" type="ORF">DFR52_102377</name>
</gene>
<keyword evidence="1" id="KW-0902">Two-component regulatory system</keyword>
<keyword evidence="2" id="KW-0597">Phosphoprotein</keyword>
<dbReference type="Proteomes" id="UP000246352">
    <property type="component" value="Unassembled WGS sequence"/>
</dbReference>
<dbReference type="GO" id="GO:0004672">
    <property type="term" value="F:protein kinase activity"/>
    <property type="evidence" value="ECO:0007669"/>
    <property type="project" value="UniProtKB-ARBA"/>
</dbReference>
<dbReference type="InterPro" id="IPR008207">
    <property type="entry name" value="Sig_transdc_His_kin_Hpt_dom"/>
</dbReference>
<comment type="caution">
    <text evidence="4">The sequence shown here is derived from an EMBL/GenBank/DDBJ whole genome shotgun (WGS) entry which is preliminary data.</text>
</comment>
<dbReference type="AlphaFoldDB" id="A0A317PMH0"/>
<dbReference type="SUPFAM" id="SSF47226">
    <property type="entry name" value="Histidine-containing phosphotransfer domain, HPT domain"/>
    <property type="match status" value="1"/>
</dbReference>
<sequence length="115" mass="12533">MASYTPNASASQELPQAALDRIAELRRLFIERSDANLLQIRKLLELREVSGGSREKDGELIKLAHSLAGASALFGFPAQGEAAFNAETLLRSPGYSEAEFARVFRDLIGRLSALN</sequence>
<dbReference type="Pfam" id="PF01627">
    <property type="entry name" value="Hpt"/>
    <property type="match status" value="1"/>
</dbReference>
<feature type="domain" description="HPt" evidence="3">
    <location>
        <begin position="18"/>
        <end position="115"/>
    </location>
</feature>
<proteinExistence type="predicted"/>
<keyword evidence="5" id="KW-1185">Reference proteome</keyword>
<evidence type="ECO:0000256" key="1">
    <source>
        <dbReference type="ARBA" id="ARBA00023012"/>
    </source>
</evidence>
<dbReference type="Gene3D" id="1.20.120.160">
    <property type="entry name" value="HPT domain"/>
    <property type="match status" value="1"/>
</dbReference>
<reference evidence="4 5" key="1">
    <citation type="submission" date="2018-05" db="EMBL/GenBank/DDBJ databases">
        <title>Genomic Encyclopedia of Type Strains, Phase IV (KMG-IV): sequencing the most valuable type-strain genomes for metagenomic binning, comparative biology and taxonomic classification.</title>
        <authorList>
            <person name="Goeker M."/>
        </authorList>
    </citation>
    <scope>NUCLEOTIDE SEQUENCE [LARGE SCALE GENOMIC DNA]</scope>
    <source>
        <strain evidence="4 5">DSM 16791</strain>
    </source>
</reference>
<feature type="modified residue" description="Phosphohistidine" evidence="2">
    <location>
        <position position="65"/>
    </location>
</feature>
<dbReference type="InterPro" id="IPR036641">
    <property type="entry name" value="HPT_dom_sf"/>
</dbReference>
<evidence type="ECO:0000256" key="2">
    <source>
        <dbReference type="PROSITE-ProRule" id="PRU00110"/>
    </source>
</evidence>